<keyword evidence="9" id="KW-1185">Reference proteome</keyword>
<reference evidence="8" key="1">
    <citation type="submission" date="2021-01" db="EMBL/GenBank/DDBJ databases">
        <title>Whole genome shotgun sequence of Sinosporangium siamense NBRC 109515.</title>
        <authorList>
            <person name="Komaki H."/>
            <person name="Tamura T."/>
        </authorList>
    </citation>
    <scope>NUCLEOTIDE SEQUENCE</scope>
    <source>
        <strain evidence="8">NBRC 109515</strain>
    </source>
</reference>
<sequence length="317" mass="34412">MSEPRYLRIVAELRGRIYAGELAEGDRVPATREIMRTWGVAMATATKVLHELRRQGLVRVVPGVGTVVGGRARAPLEGSPDRAEASGPAPGRERIVSVALAIADEEGIGAVSLRRVAGELGVDPVTLHQEMPGNDKLLEALTAAVWEEFGCLAVQPEHWRTRLLIGARALWGMFKRHPWFASEIKVDRPAPLTASLPIAEWLAATFHGHEPHASYTAFMTMFHYVRGIALMVEDEAEAQADSGLDRDEWLDAQEPSLRTLLDSGRYPAMRRIVGAGATRATLDEHFEGGLHVILDGIAPLFGDRPRSSGPECGGPSG</sequence>
<evidence type="ECO:0000256" key="1">
    <source>
        <dbReference type="ARBA" id="ARBA00023015"/>
    </source>
</evidence>
<keyword evidence="2 4" id="KW-0238">DNA-binding</keyword>
<comment type="caution">
    <text evidence="8">The sequence shown here is derived from an EMBL/GenBank/DDBJ whole genome shotgun (WGS) entry which is preliminary data.</text>
</comment>
<dbReference type="SUPFAM" id="SSF46785">
    <property type="entry name" value="Winged helix' DNA-binding domain"/>
    <property type="match status" value="1"/>
</dbReference>
<gene>
    <name evidence="8" type="ORF">Ssi02_77440</name>
</gene>
<evidence type="ECO:0000259" key="7">
    <source>
        <dbReference type="PROSITE" id="PS50977"/>
    </source>
</evidence>
<name>A0A919RPK4_9ACTN</name>
<dbReference type="GO" id="GO:0003700">
    <property type="term" value="F:DNA-binding transcription factor activity"/>
    <property type="evidence" value="ECO:0007669"/>
    <property type="project" value="InterPro"/>
</dbReference>
<dbReference type="SUPFAM" id="SSF48498">
    <property type="entry name" value="Tetracyclin repressor-like, C-terminal domain"/>
    <property type="match status" value="1"/>
</dbReference>
<dbReference type="Proteomes" id="UP000606172">
    <property type="component" value="Unassembled WGS sequence"/>
</dbReference>
<dbReference type="Gene3D" id="1.10.10.60">
    <property type="entry name" value="Homeodomain-like"/>
    <property type="match status" value="1"/>
</dbReference>
<dbReference type="InterPro" id="IPR050679">
    <property type="entry name" value="Bact_HTH_transcr_reg"/>
</dbReference>
<evidence type="ECO:0000256" key="2">
    <source>
        <dbReference type="ARBA" id="ARBA00023125"/>
    </source>
</evidence>
<evidence type="ECO:0000256" key="5">
    <source>
        <dbReference type="SAM" id="MobiDB-lite"/>
    </source>
</evidence>
<proteinExistence type="predicted"/>
<feature type="domain" description="HTH gntR-type" evidence="6">
    <location>
        <begin position="3"/>
        <end position="71"/>
    </location>
</feature>
<dbReference type="PANTHER" id="PTHR44846:SF17">
    <property type="entry name" value="GNTR-FAMILY TRANSCRIPTIONAL REGULATOR"/>
    <property type="match status" value="1"/>
</dbReference>
<dbReference type="PROSITE" id="PS50949">
    <property type="entry name" value="HTH_GNTR"/>
    <property type="match status" value="1"/>
</dbReference>
<organism evidence="8 9">
    <name type="scientific">Sinosporangium siamense</name>
    <dbReference type="NCBI Taxonomy" id="1367973"/>
    <lineage>
        <taxon>Bacteria</taxon>
        <taxon>Bacillati</taxon>
        <taxon>Actinomycetota</taxon>
        <taxon>Actinomycetes</taxon>
        <taxon>Streptosporangiales</taxon>
        <taxon>Streptosporangiaceae</taxon>
        <taxon>Sinosporangium</taxon>
    </lineage>
</organism>
<dbReference type="SUPFAM" id="SSF46689">
    <property type="entry name" value="Homeodomain-like"/>
    <property type="match status" value="1"/>
</dbReference>
<feature type="domain" description="HTH tetR-type" evidence="7">
    <location>
        <begin position="89"/>
        <end position="149"/>
    </location>
</feature>
<feature type="region of interest" description="Disordered" evidence="5">
    <location>
        <begin position="71"/>
        <end position="90"/>
    </location>
</feature>
<dbReference type="PANTHER" id="PTHR44846">
    <property type="entry name" value="MANNOSYL-D-GLYCERATE TRANSPORT/METABOLISM SYSTEM REPRESSOR MNGR-RELATED"/>
    <property type="match status" value="1"/>
</dbReference>
<keyword evidence="3" id="KW-0804">Transcription</keyword>
<dbReference type="GO" id="GO:0045892">
    <property type="term" value="P:negative regulation of DNA-templated transcription"/>
    <property type="evidence" value="ECO:0007669"/>
    <property type="project" value="InterPro"/>
</dbReference>
<dbReference type="AlphaFoldDB" id="A0A919RPK4"/>
<dbReference type="EMBL" id="BOOW01000061">
    <property type="protein sequence ID" value="GII97513.1"/>
    <property type="molecule type" value="Genomic_DNA"/>
</dbReference>
<evidence type="ECO:0000313" key="9">
    <source>
        <dbReference type="Proteomes" id="UP000606172"/>
    </source>
</evidence>
<dbReference type="InterPro" id="IPR000524">
    <property type="entry name" value="Tscrpt_reg_HTH_GntR"/>
</dbReference>
<evidence type="ECO:0000313" key="8">
    <source>
        <dbReference type="EMBL" id="GII97513.1"/>
    </source>
</evidence>
<dbReference type="InterPro" id="IPR004111">
    <property type="entry name" value="Repressor_TetR_C"/>
</dbReference>
<dbReference type="GO" id="GO:0003677">
    <property type="term" value="F:DNA binding"/>
    <property type="evidence" value="ECO:0007669"/>
    <property type="project" value="UniProtKB-UniRule"/>
</dbReference>
<dbReference type="Gene3D" id="1.10.357.10">
    <property type="entry name" value="Tetracycline Repressor, domain 2"/>
    <property type="match status" value="1"/>
</dbReference>
<dbReference type="Gene3D" id="1.10.10.10">
    <property type="entry name" value="Winged helix-like DNA-binding domain superfamily/Winged helix DNA-binding domain"/>
    <property type="match status" value="1"/>
</dbReference>
<dbReference type="InterPro" id="IPR036390">
    <property type="entry name" value="WH_DNA-bd_sf"/>
</dbReference>
<dbReference type="PROSITE" id="PS50977">
    <property type="entry name" value="HTH_TETR_2"/>
    <property type="match status" value="1"/>
</dbReference>
<dbReference type="InterPro" id="IPR001647">
    <property type="entry name" value="HTH_TetR"/>
</dbReference>
<dbReference type="SMART" id="SM00345">
    <property type="entry name" value="HTH_GNTR"/>
    <property type="match status" value="1"/>
</dbReference>
<feature type="DNA-binding region" description="H-T-H motif" evidence="4">
    <location>
        <begin position="112"/>
        <end position="131"/>
    </location>
</feature>
<protein>
    <submittedName>
        <fullName evidence="8">GntR family transcriptional regulator</fullName>
    </submittedName>
</protein>
<keyword evidence="1" id="KW-0805">Transcription regulation</keyword>
<evidence type="ECO:0000256" key="3">
    <source>
        <dbReference type="ARBA" id="ARBA00023163"/>
    </source>
</evidence>
<dbReference type="InterPro" id="IPR009057">
    <property type="entry name" value="Homeodomain-like_sf"/>
</dbReference>
<dbReference type="Pfam" id="PF00392">
    <property type="entry name" value="GntR"/>
    <property type="match status" value="1"/>
</dbReference>
<accession>A0A919RPK4</accession>
<dbReference type="InterPro" id="IPR036271">
    <property type="entry name" value="Tet_transcr_reg_TetR-rel_C_sf"/>
</dbReference>
<dbReference type="Pfam" id="PF02909">
    <property type="entry name" value="TetR_C_1"/>
    <property type="match status" value="1"/>
</dbReference>
<dbReference type="RefSeq" id="WP_204033852.1">
    <property type="nucleotide sequence ID" value="NZ_BOOW01000061.1"/>
</dbReference>
<evidence type="ECO:0000259" key="6">
    <source>
        <dbReference type="PROSITE" id="PS50949"/>
    </source>
</evidence>
<evidence type="ECO:0000256" key="4">
    <source>
        <dbReference type="PROSITE-ProRule" id="PRU00335"/>
    </source>
</evidence>
<dbReference type="InterPro" id="IPR036388">
    <property type="entry name" value="WH-like_DNA-bd_sf"/>
</dbReference>